<proteinExistence type="predicted"/>
<evidence type="ECO:0000313" key="3">
    <source>
        <dbReference type="Proteomes" id="UP000606194"/>
    </source>
</evidence>
<evidence type="ECO:0000256" key="1">
    <source>
        <dbReference type="SAM" id="MobiDB-lite"/>
    </source>
</evidence>
<name>A0A918L807_9ACTN</name>
<reference evidence="2" key="2">
    <citation type="submission" date="2020-09" db="EMBL/GenBank/DDBJ databases">
        <authorList>
            <person name="Sun Q."/>
            <person name="Ohkuma M."/>
        </authorList>
    </citation>
    <scope>NUCLEOTIDE SEQUENCE</scope>
    <source>
        <strain evidence="2">JCM 4386</strain>
    </source>
</reference>
<reference evidence="2" key="1">
    <citation type="journal article" date="2014" name="Int. J. Syst. Evol. Microbiol.">
        <title>Complete genome sequence of Corynebacterium casei LMG S-19264T (=DSM 44701T), isolated from a smear-ripened cheese.</title>
        <authorList>
            <consortium name="US DOE Joint Genome Institute (JGI-PGF)"/>
            <person name="Walter F."/>
            <person name="Albersmeier A."/>
            <person name="Kalinowski J."/>
            <person name="Ruckert C."/>
        </authorList>
    </citation>
    <scope>NUCLEOTIDE SEQUENCE</scope>
    <source>
        <strain evidence="2">JCM 4386</strain>
    </source>
</reference>
<sequence>MPARPWAWAMIRPVMRQSSRTRGTGGTVDAGMPPARAGHMTKEAAFHLYGGGHFSLNSRAQQVIREIRQFVAECGAVTAE</sequence>
<organism evidence="2 3">
    <name type="scientific">Streptomyces humidus</name>
    <dbReference type="NCBI Taxonomy" id="52259"/>
    <lineage>
        <taxon>Bacteria</taxon>
        <taxon>Bacillati</taxon>
        <taxon>Actinomycetota</taxon>
        <taxon>Actinomycetes</taxon>
        <taxon>Kitasatosporales</taxon>
        <taxon>Streptomycetaceae</taxon>
        <taxon>Streptomyces</taxon>
    </lineage>
</organism>
<keyword evidence="3" id="KW-1185">Reference proteome</keyword>
<protein>
    <submittedName>
        <fullName evidence="2">Uncharacterized protein</fullName>
    </submittedName>
</protein>
<feature type="region of interest" description="Disordered" evidence="1">
    <location>
        <begin position="17"/>
        <end position="36"/>
    </location>
</feature>
<comment type="caution">
    <text evidence="2">The sequence shown here is derived from an EMBL/GenBank/DDBJ whole genome shotgun (WGS) entry which is preliminary data.</text>
</comment>
<dbReference type="AlphaFoldDB" id="A0A918L807"/>
<evidence type="ECO:0000313" key="2">
    <source>
        <dbReference type="EMBL" id="GGS19450.1"/>
    </source>
</evidence>
<accession>A0A918L807</accession>
<gene>
    <name evidence="2" type="ORF">GCM10010269_68090</name>
</gene>
<dbReference type="EMBL" id="BMTL01000036">
    <property type="protein sequence ID" value="GGS19450.1"/>
    <property type="molecule type" value="Genomic_DNA"/>
</dbReference>
<dbReference type="Proteomes" id="UP000606194">
    <property type="component" value="Unassembled WGS sequence"/>
</dbReference>